<dbReference type="InterPro" id="IPR050738">
    <property type="entry name" value="Sulfatase"/>
</dbReference>
<organism evidence="4 5">
    <name type="scientific">Sedimentisphaera cyanobacteriorum</name>
    <dbReference type="NCBI Taxonomy" id="1940790"/>
    <lineage>
        <taxon>Bacteria</taxon>
        <taxon>Pseudomonadati</taxon>
        <taxon>Planctomycetota</taxon>
        <taxon>Phycisphaerae</taxon>
        <taxon>Sedimentisphaerales</taxon>
        <taxon>Sedimentisphaeraceae</taxon>
        <taxon>Sedimentisphaera</taxon>
    </lineage>
</organism>
<dbReference type="CDD" id="cd16145">
    <property type="entry name" value="ARS_like"/>
    <property type="match status" value="1"/>
</dbReference>
<comment type="similarity">
    <text evidence="1">Belongs to the sulfatase family.</text>
</comment>
<keyword evidence="2 4" id="KW-0378">Hydrolase</keyword>
<dbReference type="InterPro" id="IPR017850">
    <property type="entry name" value="Alkaline_phosphatase_core_sf"/>
</dbReference>
<dbReference type="PROSITE" id="PS51318">
    <property type="entry name" value="TAT"/>
    <property type="match status" value="1"/>
</dbReference>
<dbReference type="STRING" id="1940790.L21SP3_00158"/>
<evidence type="ECO:0000259" key="3">
    <source>
        <dbReference type="Pfam" id="PF00884"/>
    </source>
</evidence>
<evidence type="ECO:0000256" key="1">
    <source>
        <dbReference type="ARBA" id="ARBA00008779"/>
    </source>
</evidence>
<dbReference type="Proteomes" id="UP000188273">
    <property type="component" value="Chromosome"/>
</dbReference>
<dbReference type="KEGG" id="pbu:L21SP3_00158"/>
<dbReference type="Gene3D" id="3.30.1120.10">
    <property type="match status" value="1"/>
</dbReference>
<protein>
    <submittedName>
        <fullName evidence="4">Arylsulfatase</fullName>
        <ecNumber evidence="4">3.1.6.1</ecNumber>
    </submittedName>
</protein>
<dbReference type="SUPFAM" id="SSF53649">
    <property type="entry name" value="Alkaline phosphatase-like"/>
    <property type="match status" value="1"/>
</dbReference>
<dbReference type="PANTHER" id="PTHR42693:SF53">
    <property type="entry name" value="ENDO-4-O-SULFATASE"/>
    <property type="match status" value="1"/>
</dbReference>
<sequence length="486" mass="54485">MMSKRMSRRQFLSLTAIAGTGAGFLWGLSSEANSSANKKPNIIFVMLDDMGYGDLSLYGQKRIRMPNIEQMAREGIRFTQVYSGATICAPARSTLMTGQHTGRTTVRGNWGDLKQGAVPCSGGSGPRVPLKDDDVTIAEVLKDAGYATGITGKWGLGEPDTSGLPNRQGFDEWFGYLNQHLAHSHYPEYLWDNRKKKKLKGNTGTTKNFANQSHYSHDLFTDFAMDFIKRRGAGEAPFFLYVPYCLPHDSFQNPEIESYAYEAGWSKKEKVYASMLTRADRDMGKMFSLLTEMDIDKDTIVFFCSDNGAANRYEGTFNSSGKLRGKKRSMYDGGLRTVMVLRWPGRIKAGAVSDDIWYFPDVLPTCAELAGVAPPGNIDGVSVLPSILSQPQPQLYSRPLYWEDHERGFRCAARKGNWKFVCNDVDKPPEVYNLSDDIGEEENLAESNPELVKWFWDFVKESHKPSANWPVPRLDKGEGEISNRVL</sequence>
<dbReference type="Pfam" id="PF00884">
    <property type="entry name" value="Sulfatase"/>
    <property type="match status" value="1"/>
</dbReference>
<name>A0A1Q2HLS3_9BACT</name>
<reference evidence="5" key="1">
    <citation type="submission" date="2017-02" db="EMBL/GenBank/DDBJ databases">
        <title>Comparative genomics and description of representatives of a novel lineage of planctomycetes thriving in anoxic sediments.</title>
        <authorList>
            <person name="Spring S."/>
            <person name="Bunk B."/>
            <person name="Sproer C."/>
            <person name="Klenk H.-P."/>
        </authorList>
    </citation>
    <scope>NUCLEOTIDE SEQUENCE [LARGE SCALE GENOMIC DNA]</scope>
    <source>
        <strain evidence="5">L21-RPul-D3</strain>
    </source>
</reference>
<dbReference type="Gene3D" id="3.40.720.10">
    <property type="entry name" value="Alkaline Phosphatase, subunit A"/>
    <property type="match status" value="1"/>
</dbReference>
<accession>A0A1Q2HLS3</accession>
<feature type="domain" description="Sulfatase N-terminal" evidence="3">
    <location>
        <begin position="40"/>
        <end position="372"/>
    </location>
</feature>
<evidence type="ECO:0000313" key="5">
    <source>
        <dbReference type="Proteomes" id="UP000188273"/>
    </source>
</evidence>
<dbReference type="EC" id="3.1.6.1" evidence="4"/>
<dbReference type="PANTHER" id="PTHR42693">
    <property type="entry name" value="ARYLSULFATASE FAMILY MEMBER"/>
    <property type="match status" value="1"/>
</dbReference>
<evidence type="ECO:0000256" key="2">
    <source>
        <dbReference type="ARBA" id="ARBA00022801"/>
    </source>
</evidence>
<dbReference type="InterPro" id="IPR006311">
    <property type="entry name" value="TAT_signal"/>
</dbReference>
<dbReference type="AlphaFoldDB" id="A0A1Q2HLS3"/>
<proteinExistence type="inferred from homology"/>
<evidence type="ECO:0000313" key="4">
    <source>
        <dbReference type="EMBL" id="AQQ08382.1"/>
    </source>
</evidence>
<dbReference type="RefSeq" id="WP_227806781.1">
    <property type="nucleotide sequence ID" value="NZ_CP019633.1"/>
</dbReference>
<dbReference type="GO" id="GO:0004065">
    <property type="term" value="F:arylsulfatase activity"/>
    <property type="evidence" value="ECO:0007669"/>
    <property type="project" value="UniProtKB-EC"/>
</dbReference>
<dbReference type="InterPro" id="IPR000917">
    <property type="entry name" value="Sulfatase_N"/>
</dbReference>
<keyword evidence="5" id="KW-1185">Reference proteome</keyword>
<dbReference type="EMBL" id="CP019633">
    <property type="protein sequence ID" value="AQQ08382.1"/>
    <property type="molecule type" value="Genomic_DNA"/>
</dbReference>
<gene>
    <name evidence="4" type="primary">atsA_1</name>
    <name evidence="4" type="ORF">L21SP3_00158</name>
</gene>